<dbReference type="Pfam" id="PF00501">
    <property type="entry name" value="AMP-binding"/>
    <property type="match status" value="1"/>
</dbReference>
<gene>
    <name evidence="2" type="ORF">VIN30_01195</name>
</gene>
<dbReference type="SFLD" id="SFLDS00001">
    <property type="entry name" value="Enolase"/>
    <property type="match status" value="1"/>
</dbReference>
<dbReference type="SMART" id="SM00922">
    <property type="entry name" value="MR_MLE"/>
    <property type="match status" value="1"/>
</dbReference>
<dbReference type="SUPFAM" id="SSF56801">
    <property type="entry name" value="Acetyl-CoA synthetase-like"/>
    <property type="match status" value="1"/>
</dbReference>
<accession>A0ABU6IF54</accession>
<evidence type="ECO:0000313" key="3">
    <source>
        <dbReference type="Proteomes" id="UP001349994"/>
    </source>
</evidence>
<dbReference type="Gene3D" id="3.30.300.30">
    <property type="match status" value="1"/>
</dbReference>
<dbReference type="SFLD" id="SFLDG00180">
    <property type="entry name" value="muconate_cycloisomerase"/>
    <property type="match status" value="1"/>
</dbReference>
<proteinExistence type="predicted"/>
<dbReference type="InterPro" id="IPR020845">
    <property type="entry name" value="AMP-binding_CS"/>
</dbReference>
<comment type="caution">
    <text evidence="2">The sequence shown here is derived from an EMBL/GenBank/DDBJ whole genome shotgun (WGS) entry which is preliminary data.</text>
</comment>
<dbReference type="InterPro" id="IPR000873">
    <property type="entry name" value="AMP-dep_synth/lig_dom"/>
</dbReference>
<protein>
    <submittedName>
        <fullName evidence="2">AMP-binding protein</fullName>
    </submittedName>
</protein>
<dbReference type="InterPro" id="IPR025110">
    <property type="entry name" value="AMP-bd_C"/>
</dbReference>
<dbReference type="Proteomes" id="UP001349994">
    <property type="component" value="Unassembled WGS sequence"/>
</dbReference>
<dbReference type="InterPro" id="IPR013342">
    <property type="entry name" value="Mandelate_racemase_C"/>
</dbReference>
<dbReference type="InterPro" id="IPR029017">
    <property type="entry name" value="Enolase-like_N"/>
</dbReference>
<dbReference type="InterPro" id="IPR036849">
    <property type="entry name" value="Enolase-like_C_sf"/>
</dbReference>
<dbReference type="PANTHER" id="PTHR43201">
    <property type="entry name" value="ACYL-COA SYNTHETASE"/>
    <property type="match status" value="1"/>
</dbReference>
<dbReference type="Gene3D" id="3.40.50.12780">
    <property type="entry name" value="N-terminal domain of ligase-like"/>
    <property type="match status" value="1"/>
</dbReference>
<dbReference type="Gene3D" id="3.20.20.120">
    <property type="entry name" value="Enolase-like C-terminal domain"/>
    <property type="match status" value="1"/>
</dbReference>
<dbReference type="PROSITE" id="PS00455">
    <property type="entry name" value="AMP_BINDING"/>
    <property type="match status" value="1"/>
</dbReference>
<feature type="domain" description="Mandelate racemase/muconate lactonizing enzyme C-terminal" evidence="1">
    <location>
        <begin position="695"/>
        <end position="782"/>
    </location>
</feature>
<sequence>MIDIFESTAQARPDSVFLSYVDRAGEEKTYTYRQTRLLAAQLARRLRDKGVFPGDMVAVDLPNCPMYVFLALAAAYGSFGLVALNHRLTSAEKLTRVLELERCGVRISYRIDEESAPRLFDQVCNSLLRNESRGSRVDDSLGGSVEDAIHFAERSAHIFDPDQRALIMFTSGSTGKPKGAELTWSNLTEAAAASNRVLVGHQRSRGLWQGVLPLFHVGGFQVLVRSVCSRWSLRLYEHFDAARVLADGAELHATHISVVDKMLQDMLDVQLAWEKEGRKAKAGTAGSAAPAGSSQPAGTLDQYQCVLLGGGPLNANTVRRALAAQGRVYASYGMTETSSQVANTLITPQFTGGLRLLPGYSARIVDPDEQGFGRLALRGPGVVSGYVNARATFTVDGFFLTGDTAALHEGCLYIRERTADMFVSGGENVYPAEIVDALVRIPGISDAYVFGVPDTRWGRRPAAVVELSAGAPPLSVDSIRGALAKRLSRLYIPEQICIVNEMPRIGIGKIDRTACEGLFRQHIDIARVILHRVRLPFSKPFKTPKETLTYRELILVEVVDKKGRVGLGECTAFDTDWYLPETLEDDLRVMRELLAPQLIARTYLHPREVSVDLLALEGAEQYPMACSALEMACWDLYGKITEEPLWMLIGEEFDRLTRAVAFRDGSVPPVGKAGRKRRTPQRQVYSGAVVGLGTPSQTVEEVRACVRQGYQRVKLKVAPGKGLASVRAVRRAFPHLLITLDANQSFSLHHMAELRAYDQLDIGWIEEPLNLSAAGVSRHENAFSRLASFQHTLAMPICVDESFVNRREAAWLFDYPELRCAMVKIGKFGGIQPALEFVHRALTEGREVCMSGMYDTGISRFAHAAFQTLPGVVIPGDLGATARYFDIDLTTPPYTAPDGIITLNAPGHESGIGCQLDARALTEVRKRRYVVE</sequence>
<reference evidence="2 3" key="1">
    <citation type="submission" date="2024-01" db="EMBL/GenBank/DDBJ databases">
        <title>novel species in genus Adlercreutzia.</title>
        <authorList>
            <person name="Liu X."/>
        </authorList>
    </citation>
    <scope>NUCLEOTIDE SEQUENCE [LARGE SCALE GENOMIC DNA]</scope>
    <source>
        <strain evidence="2 3">R7</strain>
    </source>
</reference>
<dbReference type="SUPFAM" id="SSF51604">
    <property type="entry name" value="Enolase C-terminal domain-like"/>
    <property type="match status" value="1"/>
</dbReference>
<organism evidence="2 3">
    <name type="scientific">Adlercreutzia wanghongyangiae</name>
    <dbReference type="NCBI Taxonomy" id="3111451"/>
    <lineage>
        <taxon>Bacteria</taxon>
        <taxon>Bacillati</taxon>
        <taxon>Actinomycetota</taxon>
        <taxon>Coriobacteriia</taxon>
        <taxon>Eggerthellales</taxon>
        <taxon>Eggerthellaceae</taxon>
        <taxon>Adlercreutzia</taxon>
    </lineage>
</organism>
<dbReference type="Pfam" id="PF02746">
    <property type="entry name" value="MR_MLE_N"/>
    <property type="match status" value="1"/>
</dbReference>
<dbReference type="SUPFAM" id="SSF54826">
    <property type="entry name" value="Enolase N-terminal domain-like"/>
    <property type="match status" value="1"/>
</dbReference>
<dbReference type="InterPro" id="IPR042099">
    <property type="entry name" value="ANL_N_sf"/>
</dbReference>
<dbReference type="InterPro" id="IPR045851">
    <property type="entry name" value="AMP-bd_C_sf"/>
</dbReference>
<keyword evidence="3" id="KW-1185">Reference proteome</keyword>
<dbReference type="RefSeq" id="WP_338208628.1">
    <property type="nucleotide sequence ID" value="NZ_JAYMFF010000002.1"/>
</dbReference>
<name>A0ABU6IF54_9ACTN</name>
<dbReference type="PANTHER" id="PTHR43201:SF32">
    <property type="entry name" value="2-SUCCINYLBENZOATE--COA LIGASE, CHLOROPLASTIC_PEROXISOMAL"/>
    <property type="match status" value="1"/>
</dbReference>
<evidence type="ECO:0000259" key="1">
    <source>
        <dbReference type="SMART" id="SM00922"/>
    </source>
</evidence>
<dbReference type="Pfam" id="PF13378">
    <property type="entry name" value="MR_MLE_C"/>
    <property type="match status" value="1"/>
</dbReference>
<dbReference type="SFLD" id="SFLDF00009">
    <property type="entry name" value="o-succinylbenzoate_synthase"/>
    <property type="match status" value="1"/>
</dbReference>
<dbReference type="Gene3D" id="3.30.390.10">
    <property type="entry name" value="Enolase-like, N-terminal domain"/>
    <property type="match status" value="1"/>
</dbReference>
<dbReference type="InterPro" id="IPR013341">
    <property type="entry name" value="Mandelate_racemase_N_dom"/>
</dbReference>
<dbReference type="EMBL" id="JAYMFF010000002">
    <property type="protein sequence ID" value="MEC4175065.1"/>
    <property type="molecule type" value="Genomic_DNA"/>
</dbReference>
<evidence type="ECO:0000313" key="2">
    <source>
        <dbReference type="EMBL" id="MEC4175065.1"/>
    </source>
</evidence>
<dbReference type="Pfam" id="PF13193">
    <property type="entry name" value="AMP-binding_C"/>
    <property type="match status" value="1"/>
</dbReference>
<dbReference type="InterPro" id="IPR029065">
    <property type="entry name" value="Enolase_C-like"/>
</dbReference>